<proteinExistence type="predicted"/>
<evidence type="ECO:0000313" key="2">
    <source>
        <dbReference type="Proteomes" id="UP001162060"/>
    </source>
</evidence>
<comment type="caution">
    <text evidence="1">The sequence shown here is derived from an EMBL/GenBank/DDBJ whole genome shotgun (WGS) entry which is preliminary data.</text>
</comment>
<organism evidence="1 2">
    <name type="scientific">Peronospora matthiolae</name>
    <dbReference type="NCBI Taxonomy" id="2874970"/>
    <lineage>
        <taxon>Eukaryota</taxon>
        <taxon>Sar</taxon>
        <taxon>Stramenopiles</taxon>
        <taxon>Oomycota</taxon>
        <taxon>Peronosporomycetes</taxon>
        <taxon>Peronosporales</taxon>
        <taxon>Peronosporaceae</taxon>
        <taxon>Peronospora</taxon>
    </lineage>
</organism>
<protein>
    <submittedName>
        <fullName evidence="1">Uncharacterized protein</fullName>
    </submittedName>
</protein>
<reference evidence="1" key="1">
    <citation type="submission" date="2024-01" db="EMBL/GenBank/DDBJ databases">
        <authorList>
            <person name="Webb A."/>
        </authorList>
    </citation>
    <scope>NUCLEOTIDE SEQUENCE</scope>
    <source>
        <strain evidence="1">Pm1</strain>
    </source>
</reference>
<name>A0AAV1U526_9STRA</name>
<dbReference type="AlphaFoldDB" id="A0AAV1U526"/>
<accession>A0AAV1U526</accession>
<evidence type="ECO:0000313" key="1">
    <source>
        <dbReference type="EMBL" id="CAK7929794.1"/>
    </source>
</evidence>
<dbReference type="EMBL" id="CAKLBY020000153">
    <property type="protein sequence ID" value="CAK7929794.1"/>
    <property type="molecule type" value="Genomic_DNA"/>
</dbReference>
<gene>
    <name evidence="1" type="ORF">PM001_LOCUS14944</name>
</gene>
<sequence length="97" mass="10744">MFTRRSIAMKTVSERQLGDCQHMKLMLDGKHAHCQGVYLGVLGGTSVRSSDLVSKCILTFGSSTNSTHEIMKVIRFENNVGNPCRTCARPSRSTIRV</sequence>
<dbReference type="Proteomes" id="UP001162060">
    <property type="component" value="Unassembled WGS sequence"/>
</dbReference>